<feature type="domain" description="Primosomal DnaI N-terminal" evidence="2">
    <location>
        <begin position="1"/>
        <end position="97"/>
    </location>
</feature>
<dbReference type="NCBIfam" id="NF006505">
    <property type="entry name" value="PRK08939.1"/>
    <property type="match status" value="1"/>
</dbReference>
<dbReference type="AlphaFoldDB" id="A0A1C0Z0W2"/>
<dbReference type="PANTHER" id="PTHR30050:SF8">
    <property type="entry name" value="PRIMOSOMAL PROTEIN DNAI"/>
    <property type="match status" value="1"/>
</dbReference>
<dbReference type="InterPro" id="IPR009928">
    <property type="entry name" value="DnaI_N"/>
</dbReference>
<dbReference type="RefSeq" id="WP_066461934.1">
    <property type="nucleotide sequence ID" value="NZ_MATO01000012.1"/>
</dbReference>
<comment type="caution">
    <text evidence="3">The sequence shown here is derived from an EMBL/GenBank/DDBJ whole genome shotgun (WGS) entry which is preliminary data.</text>
</comment>
<dbReference type="GO" id="GO:0006260">
    <property type="term" value="P:DNA replication"/>
    <property type="evidence" value="ECO:0007669"/>
    <property type="project" value="TreeGrafter"/>
</dbReference>
<accession>A0A1C0Z0W2</accession>
<gene>
    <name evidence="3" type="ORF">A6K76_00715</name>
</gene>
<evidence type="ECO:0000313" key="3">
    <source>
        <dbReference type="EMBL" id="OCS93043.1"/>
    </source>
</evidence>
<dbReference type="PANTHER" id="PTHR30050">
    <property type="entry name" value="CHROMOSOMAL REPLICATION INITIATOR PROTEIN DNAA"/>
    <property type="match status" value="1"/>
</dbReference>
<evidence type="ECO:0000313" key="4">
    <source>
        <dbReference type="Proteomes" id="UP000093482"/>
    </source>
</evidence>
<dbReference type="InterPro" id="IPR002611">
    <property type="entry name" value="IstB_ATP-bd"/>
</dbReference>
<dbReference type="Pfam" id="PF07319">
    <property type="entry name" value="DnaI_N"/>
    <property type="match status" value="1"/>
</dbReference>
<proteinExistence type="predicted"/>
<dbReference type="Proteomes" id="UP000093482">
    <property type="component" value="Unassembled WGS sequence"/>
</dbReference>
<dbReference type="Gene3D" id="3.40.50.300">
    <property type="entry name" value="P-loop containing nucleotide triphosphate hydrolases"/>
    <property type="match status" value="1"/>
</dbReference>
<evidence type="ECO:0000259" key="1">
    <source>
        <dbReference type="Pfam" id="PF01695"/>
    </source>
</evidence>
<dbReference type="OrthoDB" id="61127at2"/>
<dbReference type="Pfam" id="PF01695">
    <property type="entry name" value="IstB_IS21"/>
    <property type="match status" value="1"/>
</dbReference>
<dbReference type="EMBL" id="MATO01000012">
    <property type="protein sequence ID" value="OCS93043.1"/>
    <property type="molecule type" value="Genomic_DNA"/>
</dbReference>
<organism evidence="3 4">
    <name type="scientific">Caryophanon latum</name>
    <dbReference type="NCBI Taxonomy" id="33977"/>
    <lineage>
        <taxon>Bacteria</taxon>
        <taxon>Bacillati</taxon>
        <taxon>Bacillota</taxon>
        <taxon>Bacilli</taxon>
        <taxon>Bacillales</taxon>
        <taxon>Caryophanaceae</taxon>
        <taxon>Caryophanon</taxon>
    </lineage>
</organism>
<sequence length="308" mass="35148">MEPINEAMKRAMPVSFQERYEQLKREILEEPRIRSFLLANRSELTKESVNRSIPKLQEFLNQSATCCGAENSASCTNMMNGMIPELFIVRGTIDIRYRACKQRKLEDDRRDISNRIASMHMPKDVLRGRLKDLTLRPDRREILKKVGAFLKATQSGQIPTKGLYIYGNFGVGKSFVLGVIANELAYLGVQCVLVFVPEFIRELKAAIGDNTLQQKLDFVKKAPVLMLDDLGAETITAWTRDEILATILHYRMSEQLPTFITSNSNYDDLEDHLAYSNKGDQEKLKAARIMERIKAITEPIEMVGNNLR</sequence>
<dbReference type="InterPro" id="IPR027417">
    <property type="entry name" value="P-loop_NTPase"/>
</dbReference>
<protein>
    <submittedName>
        <fullName evidence="3">Primosomal protein DnaI</fullName>
    </submittedName>
</protein>
<dbReference type="SUPFAM" id="SSF52540">
    <property type="entry name" value="P-loop containing nucleoside triphosphate hydrolases"/>
    <property type="match status" value="1"/>
</dbReference>
<name>A0A1C0Z0W2_9BACL</name>
<reference evidence="3 4" key="1">
    <citation type="submission" date="2016-07" db="EMBL/GenBank/DDBJ databases">
        <title>Caryophanon latum genome sequencing.</title>
        <authorList>
            <person name="Verma A."/>
            <person name="Pal Y."/>
            <person name="Krishnamurthi S."/>
        </authorList>
    </citation>
    <scope>NUCLEOTIDE SEQUENCE [LARGE SCALE GENOMIC DNA]</scope>
    <source>
        <strain evidence="3 4">DSM 14151</strain>
    </source>
</reference>
<keyword evidence="4" id="KW-1185">Reference proteome</keyword>
<feature type="domain" description="IstB-like ATP-binding" evidence="1">
    <location>
        <begin position="164"/>
        <end position="273"/>
    </location>
</feature>
<evidence type="ECO:0000259" key="2">
    <source>
        <dbReference type="Pfam" id="PF07319"/>
    </source>
</evidence>
<dbReference type="GO" id="GO:0005524">
    <property type="term" value="F:ATP binding"/>
    <property type="evidence" value="ECO:0007669"/>
    <property type="project" value="InterPro"/>
</dbReference>